<feature type="transmembrane region" description="Helical" evidence="7">
    <location>
        <begin position="60"/>
        <end position="81"/>
    </location>
</feature>
<keyword evidence="4 7" id="KW-0812">Transmembrane</keyword>
<keyword evidence="9" id="KW-1185">Reference proteome</keyword>
<name>A0A916VYY8_9HYPH</name>
<feature type="transmembrane region" description="Helical" evidence="7">
    <location>
        <begin position="6"/>
        <end position="25"/>
    </location>
</feature>
<feature type="transmembrane region" description="Helical" evidence="7">
    <location>
        <begin position="32"/>
        <end position="54"/>
    </location>
</feature>
<proteinExistence type="inferred from homology"/>
<comment type="caution">
    <text evidence="8">The sequence shown here is derived from an EMBL/GenBank/DDBJ whole genome shotgun (WGS) entry which is preliminary data.</text>
</comment>
<dbReference type="Proteomes" id="UP000596977">
    <property type="component" value="Unassembled WGS sequence"/>
</dbReference>
<evidence type="ECO:0000256" key="6">
    <source>
        <dbReference type="ARBA" id="ARBA00023136"/>
    </source>
</evidence>
<evidence type="ECO:0000313" key="8">
    <source>
        <dbReference type="EMBL" id="GGA54380.1"/>
    </source>
</evidence>
<dbReference type="InterPro" id="IPR007341">
    <property type="entry name" value="Transgly_assoc"/>
</dbReference>
<dbReference type="RefSeq" id="WP_127072048.1">
    <property type="nucleotide sequence ID" value="NZ_BMKB01000004.1"/>
</dbReference>
<dbReference type="Pfam" id="PF04226">
    <property type="entry name" value="Transgly_assoc"/>
    <property type="match status" value="1"/>
</dbReference>
<evidence type="ECO:0000256" key="7">
    <source>
        <dbReference type="SAM" id="Phobius"/>
    </source>
</evidence>
<evidence type="ECO:0000256" key="4">
    <source>
        <dbReference type="ARBA" id="ARBA00022692"/>
    </source>
</evidence>
<comment type="similarity">
    <text evidence="2">Belongs to the UPF0410 family.</text>
</comment>
<protein>
    <submittedName>
        <fullName evidence="8">Membrane protein</fullName>
    </submittedName>
</protein>
<evidence type="ECO:0000256" key="5">
    <source>
        <dbReference type="ARBA" id="ARBA00022989"/>
    </source>
</evidence>
<evidence type="ECO:0000256" key="1">
    <source>
        <dbReference type="ARBA" id="ARBA00004651"/>
    </source>
</evidence>
<dbReference type="EMBL" id="BMKB01000004">
    <property type="protein sequence ID" value="GGA54380.1"/>
    <property type="molecule type" value="Genomic_DNA"/>
</dbReference>
<comment type="subcellular location">
    <subcellularLocation>
        <location evidence="1">Cell membrane</location>
        <topology evidence="1">Multi-pass membrane protein</topology>
    </subcellularLocation>
</comment>
<dbReference type="PANTHER" id="PTHR33884:SF3">
    <property type="entry name" value="UPF0410 PROTEIN YMGE"/>
    <property type="match status" value="1"/>
</dbReference>
<dbReference type="GO" id="GO:0005886">
    <property type="term" value="C:plasma membrane"/>
    <property type="evidence" value="ECO:0007669"/>
    <property type="project" value="UniProtKB-SubCell"/>
</dbReference>
<sequence>MEFDGVGWIAAIIIGGLAGWLAKMFMKTNTGLLLNIVLGIVGAVLASLLLGVVGISFGGWFGYLIAGFIGACIIIAIARAVTNR</sequence>
<keyword evidence="3" id="KW-1003">Cell membrane</keyword>
<evidence type="ECO:0000256" key="2">
    <source>
        <dbReference type="ARBA" id="ARBA00011006"/>
    </source>
</evidence>
<evidence type="ECO:0000313" key="9">
    <source>
        <dbReference type="Proteomes" id="UP000596977"/>
    </source>
</evidence>
<dbReference type="AlphaFoldDB" id="A0A916VYY8"/>
<keyword evidence="5 7" id="KW-1133">Transmembrane helix</keyword>
<evidence type="ECO:0000256" key="3">
    <source>
        <dbReference type="ARBA" id="ARBA00022475"/>
    </source>
</evidence>
<reference evidence="8 9" key="1">
    <citation type="journal article" date="2014" name="Int. J. Syst. Evol. Microbiol.">
        <title>Complete genome sequence of Corynebacterium casei LMG S-19264T (=DSM 44701T), isolated from a smear-ripened cheese.</title>
        <authorList>
            <consortium name="US DOE Joint Genome Institute (JGI-PGF)"/>
            <person name="Walter F."/>
            <person name="Albersmeier A."/>
            <person name="Kalinowski J."/>
            <person name="Ruckert C."/>
        </authorList>
    </citation>
    <scope>NUCLEOTIDE SEQUENCE [LARGE SCALE GENOMIC DNA]</scope>
    <source>
        <strain evidence="8 9">CGMCC 1.15896</strain>
    </source>
</reference>
<organism evidence="8 9">
    <name type="scientific">Pelagibacterium lentulum</name>
    <dbReference type="NCBI Taxonomy" id="2029865"/>
    <lineage>
        <taxon>Bacteria</taxon>
        <taxon>Pseudomonadati</taxon>
        <taxon>Pseudomonadota</taxon>
        <taxon>Alphaproteobacteria</taxon>
        <taxon>Hyphomicrobiales</taxon>
        <taxon>Devosiaceae</taxon>
        <taxon>Pelagibacterium</taxon>
    </lineage>
</organism>
<gene>
    <name evidence="8" type="ORF">GCM10011499_25690</name>
</gene>
<accession>A0A916VYY8</accession>
<keyword evidence="6 7" id="KW-0472">Membrane</keyword>
<dbReference type="PANTHER" id="PTHR33884">
    <property type="entry name" value="UPF0410 PROTEIN YMGE"/>
    <property type="match status" value="1"/>
</dbReference>